<protein>
    <recommendedName>
        <fullName evidence="3">Endonuclease/exonuclease/phosphatase domain-containing protein</fullName>
    </recommendedName>
</protein>
<dbReference type="Ensembl" id="ENSFHET00000013030.1">
    <property type="protein sequence ID" value="ENSFHEP00000001945.1"/>
    <property type="gene ID" value="ENSFHEG00000002711.1"/>
</dbReference>
<dbReference type="AlphaFoldDB" id="A0A3Q2NS91"/>
<dbReference type="GeneTree" id="ENSGT00940000177187"/>
<name>A0A3Q2NS91_FUNHE</name>
<reference evidence="1" key="2">
    <citation type="submission" date="2025-09" db="UniProtKB">
        <authorList>
            <consortium name="Ensembl"/>
        </authorList>
    </citation>
    <scope>IDENTIFICATION</scope>
</reference>
<dbReference type="STRING" id="8078.ENSFHEP00000001945"/>
<dbReference type="Gene3D" id="3.60.10.10">
    <property type="entry name" value="Endonuclease/exonuclease/phosphatase"/>
    <property type="match status" value="1"/>
</dbReference>
<accession>A0A3Q2NS91</accession>
<evidence type="ECO:0000313" key="1">
    <source>
        <dbReference type="Ensembl" id="ENSFHEP00000001945.1"/>
    </source>
</evidence>
<evidence type="ECO:0008006" key="3">
    <source>
        <dbReference type="Google" id="ProtNLM"/>
    </source>
</evidence>
<reference evidence="1" key="1">
    <citation type="submission" date="2025-08" db="UniProtKB">
        <authorList>
            <consortium name="Ensembl"/>
        </authorList>
    </citation>
    <scope>IDENTIFICATION</scope>
</reference>
<organism evidence="1 2">
    <name type="scientific">Fundulus heteroclitus</name>
    <name type="common">Killifish</name>
    <name type="synonym">Mummichog</name>
    <dbReference type="NCBI Taxonomy" id="8078"/>
    <lineage>
        <taxon>Eukaryota</taxon>
        <taxon>Metazoa</taxon>
        <taxon>Chordata</taxon>
        <taxon>Craniata</taxon>
        <taxon>Vertebrata</taxon>
        <taxon>Euteleostomi</taxon>
        <taxon>Actinopterygii</taxon>
        <taxon>Neopterygii</taxon>
        <taxon>Teleostei</taxon>
        <taxon>Neoteleostei</taxon>
        <taxon>Acanthomorphata</taxon>
        <taxon>Ovalentaria</taxon>
        <taxon>Atherinomorphae</taxon>
        <taxon>Cyprinodontiformes</taxon>
        <taxon>Fundulidae</taxon>
        <taxon>Fundulus</taxon>
    </lineage>
</organism>
<proteinExistence type="predicted"/>
<keyword evidence="2" id="KW-1185">Reference proteome</keyword>
<dbReference type="InterPro" id="IPR036691">
    <property type="entry name" value="Endo/exonu/phosph_ase_sf"/>
</dbReference>
<evidence type="ECO:0000313" key="2">
    <source>
        <dbReference type="Proteomes" id="UP000265000"/>
    </source>
</evidence>
<dbReference type="SUPFAM" id="SSF56219">
    <property type="entry name" value="DNase I-like"/>
    <property type="match status" value="1"/>
</dbReference>
<sequence>MFSSTSDSCAGGVAIFLREGVCQDTKLISKDKEGKCIIINFFKNNKYNRLINIHAPNNEIQRKQFFKNIRKWITHHCIIIGDFNVSLTKTDISNNFLRRLQKECIV</sequence>
<dbReference type="Proteomes" id="UP000265000">
    <property type="component" value="Unplaced"/>
</dbReference>